<dbReference type="InterPro" id="IPR031728">
    <property type="entry name" value="GlcAase_C"/>
</dbReference>
<name>A0AAD4L1J5_9EURO</name>
<dbReference type="RefSeq" id="XP_046074910.1">
    <property type="nucleotide sequence ID" value="XM_046221660.1"/>
</dbReference>
<evidence type="ECO:0000313" key="2">
    <source>
        <dbReference type="EMBL" id="KAH8701534.1"/>
    </source>
</evidence>
<dbReference type="Pfam" id="PF16862">
    <property type="entry name" value="Glyco_hydro_79C"/>
    <property type="match status" value="1"/>
</dbReference>
<proteinExistence type="predicted"/>
<accession>A0AAD4L1J5</accession>
<keyword evidence="3" id="KW-1185">Reference proteome</keyword>
<dbReference type="Gene3D" id="3.20.20.80">
    <property type="entry name" value="Glycosidases"/>
    <property type="match status" value="1"/>
</dbReference>
<dbReference type="InterPro" id="IPR052974">
    <property type="entry name" value="GH79_Enzymes"/>
</dbReference>
<evidence type="ECO:0000313" key="3">
    <source>
        <dbReference type="Proteomes" id="UP001201262"/>
    </source>
</evidence>
<dbReference type="Proteomes" id="UP001201262">
    <property type="component" value="Unassembled WGS sequence"/>
</dbReference>
<protein>
    <recommendedName>
        <fullName evidence="1">Beta-glucuronidase C-terminal domain-containing protein</fullName>
    </recommendedName>
</protein>
<dbReference type="AlphaFoldDB" id="A0AAD4L1J5"/>
<dbReference type="SUPFAM" id="SSF51445">
    <property type="entry name" value="(Trans)glycosidases"/>
    <property type="match status" value="1"/>
</dbReference>
<dbReference type="InterPro" id="IPR017853">
    <property type="entry name" value="GH"/>
</dbReference>
<organism evidence="2 3">
    <name type="scientific">Talaromyces proteolyticus</name>
    <dbReference type="NCBI Taxonomy" id="1131652"/>
    <lineage>
        <taxon>Eukaryota</taxon>
        <taxon>Fungi</taxon>
        <taxon>Dikarya</taxon>
        <taxon>Ascomycota</taxon>
        <taxon>Pezizomycotina</taxon>
        <taxon>Eurotiomycetes</taxon>
        <taxon>Eurotiomycetidae</taxon>
        <taxon>Eurotiales</taxon>
        <taxon>Trichocomaceae</taxon>
        <taxon>Talaromyces</taxon>
        <taxon>Talaromyces sect. Bacilispori</taxon>
    </lineage>
</organism>
<evidence type="ECO:0000259" key="1">
    <source>
        <dbReference type="Pfam" id="PF16862"/>
    </source>
</evidence>
<dbReference type="GeneID" id="70251947"/>
<dbReference type="EMBL" id="JAJTJA010000003">
    <property type="protein sequence ID" value="KAH8701534.1"/>
    <property type="molecule type" value="Genomic_DNA"/>
</dbReference>
<dbReference type="PANTHER" id="PTHR36183">
    <property type="entry name" value="BETA-GLUCURONIDASE"/>
    <property type="match status" value="1"/>
</dbReference>
<gene>
    <name evidence="2" type="ORF">BGW36DRAFT_445075</name>
</gene>
<sequence length="491" mass="53431">MVNLPKYAGIVAGHSMIVNAVTISYTVPSRVPVYATPLDCTPVGISWEFFMWPSYMTNITPPMQCVSRISDIYRKTTPIRVGGTTQDRATYDPNFHGYISYSVANPLDAPNTLIYGPAFWDLISAYGGGTMLGFNRGDDNRTNTYMAVQDARTRIPNNLWGIELGNEPDVYLMQDKPDAVSPWNASQEGADAANWAQGFINVWKPNSPILTAGSYAVAIADDPEWPNTDYLIHTAYNDTVKNAVKVYVGHLYAAPPGNTTLAMEMKHSKTVSDLAVFADRVSTAASAERPFILGETNFHPFDVEMDSTFGAAMVTLDKTLHAVTLGIKRLFYHQGTINQAMFNWWSSNQINAPFYGGYFSVLALSGGESIIELDSGDTSYAQYVIYSSGKPTKAVLVNTDYFSGSGLRSNCTVTLNGLPNREVKAIRMTAPSSDTGTSLVQNGANEPSIGGQYFSNTDCSSVGTLTHETTDVFQGQASFTVAASEALLLYL</sequence>
<comment type="caution">
    <text evidence="2">The sequence shown here is derived from an EMBL/GenBank/DDBJ whole genome shotgun (WGS) entry which is preliminary data.</text>
</comment>
<reference evidence="2" key="1">
    <citation type="submission" date="2021-12" db="EMBL/GenBank/DDBJ databases">
        <title>Convergent genome expansion in fungi linked to evolution of root-endophyte symbiosis.</title>
        <authorList>
            <consortium name="DOE Joint Genome Institute"/>
            <person name="Ke Y.-H."/>
            <person name="Bonito G."/>
            <person name="Liao H.-L."/>
            <person name="Looney B."/>
            <person name="Rojas-Flechas A."/>
            <person name="Nash J."/>
            <person name="Hameed K."/>
            <person name="Schadt C."/>
            <person name="Martin F."/>
            <person name="Crous P.W."/>
            <person name="Miettinen O."/>
            <person name="Magnuson J.K."/>
            <person name="Labbe J."/>
            <person name="Jacobson D."/>
            <person name="Doktycz M.J."/>
            <person name="Veneault-Fourrey C."/>
            <person name="Kuo A."/>
            <person name="Mondo S."/>
            <person name="Calhoun S."/>
            <person name="Riley R."/>
            <person name="Ohm R."/>
            <person name="LaButti K."/>
            <person name="Andreopoulos B."/>
            <person name="Pangilinan J."/>
            <person name="Nolan M."/>
            <person name="Tritt A."/>
            <person name="Clum A."/>
            <person name="Lipzen A."/>
            <person name="Daum C."/>
            <person name="Barry K."/>
            <person name="Grigoriev I.V."/>
            <person name="Vilgalys R."/>
        </authorList>
    </citation>
    <scope>NUCLEOTIDE SEQUENCE</scope>
    <source>
        <strain evidence="2">PMI_201</strain>
    </source>
</reference>
<dbReference type="PANTHER" id="PTHR36183:SF3">
    <property type="entry name" value="BETA-GLUCURONIDASE C-TERMINAL DOMAIN-CONTAINING PROTEIN"/>
    <property type="match status" value="1"/>
</dbReference>
<feature type="domain" description="Beta-glucuronidase C-terminal" evidence="1">
    <location>
        <begin position="382"/>
        <end position="488"/>
    </location>
</feature>